<dbReference type="AlphaFoldDB" id="A0A089NXI2"/>
<organism evidence="4 5">
    <name type="scientific">Methylobacterium oryzae CBMB20</name>
    <dbReference type="NCBI Taxonomy" id="693986"/>
    <lineage>
        <taxon>Bacteria</taxon>
        <taxon>Pseudomonadati</taxon>
        <taxon>Pseudomonadota</taxon>
        <taxon>Alphaproteobacteria</taxon>
        <taxon>Hyphomicrobiales</taxon>
        <taxon>Methylobacteriaceae</taxon>
        <taxon>Methylobacterium</taxon>
    </lineage>
</organism>
<dbReference type="eggNOG" id="COG2099">
    <property type="taxonomic scope" value="Bacteria"/>
</dbReference>
<dbReference type="PROSITE" id="PS51014">
    <property type="entry name" value="COBK_CBIJ"/>
    <property type="match status" value="1"/>
</dbReference>
<dbReference type="UniPathway" id="UPA00148"/>
<keyword evidence="2" id="KW-0169">Cobalamin biosynthesis</keyword>
<protein>
    <submittedName>
        <fullName evidence="4">Precorrin-6A reductase</fullName>
        <ecNumber evidence="4">1.3.1.54</ecNumber>
    </submittedName>
</protein>
<comment type="pathway">
    <text evidence="1">Cofactor biosynthesis; adenosylcobalamin biosynthesis.</text>
</comment>
<proteinExistence type="predicted"/>
<dbReference type="RefSeq" id="WP_043758386.1">
    <property type="nucleotide sequence ID" value="NZ_CP003811.1"/>
</dbReference>
<name>A0A089NXI2_9HYPH</name>
<dbReference type="EMBL" id="CP003811">
    <property type="protein sequence ID" value="AIQ91255.1"/>
    <property type="molecule type" value="Genomic_DNA"/>
</dbReference>
<dbReference type="Pfam" id="PF02571">
    <property type="entry name" value="CbiJ"/>
    <property type="match status" value="1"/>
</dbReference>
<dbReference type="PANTHER" id="PTHR36925">
    <property type="entry name" value="COBALT-PRECORRIN-6A REDUCTASE"/>
    <property type="match status" value="1"/>
</dbReference>
<dbReference type="NCBIfam" id="NF005968">
    <property type="entry name" value="PRK08057.1-2"/>
    <property type="match status" value="1"/>
</dbReference>
<accession>A0A089NXI2</accession>
<dbReference type="HOGENOM" id="CLU_068627_1_0_5"/>
<evidence type="ECO:0000256" key="3">
    <source>
        <dbReference type="ARBA" id="ARBA00023002"/>
    </source>
</evidence>
<gene>
    <name evidence="4" type="ORF">MOC_3500</name>
</gene>
<evidence type="ECO:0000313" key="4">
    <source>
        <dbReference type="EMBL" id="AIQ91255.1"/>
    </source>
</evidence>
<dbReference type="PANTHER" id="PTHR36925:SF1">
    <property type="entry name" value="COBALT-PRECORRIN-6A REDUCTASE"/>
    <property type="match status" value="1"/>
</dbReference>
<reference evidence="4 5" key="1">
    <citation type="journal article" date="2014" name="PLoS ONE">
        <title>Genome Information of Methylobacterium oryzae, a Plant-Probiotic Methylotroph in the Phyllosphere.</title>
        <authorList>
            <person name="Kwak M.J."/>
            <person name="Jeong H."/>
            <person name="Madhaiyan M."/>
            <person name="Lee Y."/>
            <person name="Sa T.M."/>
            <person name="Oh T.K."/>
            <person name="Kim J.F."/>
        </authorList>
    </citation>
    <scope>NUCLEOTIDE SEQUENCE [LARGE SCALE GENOMIC DNA]</scope>
    <source>
        <strain evidence="4 5">CBMB20</strain>
    </source>
</reference>
<dbReference type="InterPro" id="IPR003723">
    <property type="entry name" value="Precorrin-6x_reduct"/>
</dbReference>
<evidence type="ECO:0000256" key="2">
    <source>
        <dbReference type="ARBA" id="ARBA00022573"/>
    </source>
</evidence>
<dbReference type="KEGG" id="mor:MOC_3500"/>
<keyword evidence="5" id="KW-1185">Reference proteome</keyword>
<dbReference type="STRING" id="693986.MOC_3500"/>
<dbReference type="Proteomes" id="UP000029492">
    <property type="component" value="Chromosome"/>
</dbReference>
<dbReference type="EC" id="1.3.1.54" evidence="4"/>
<sequence>MDTAFLTSGTMRILILGGTGEASTLVRSLAGRADLSVTLSLAGRTAAPKPEPVPTRIGGFGGIEGLADYLKADAIDCLIDATHPFAATMSHHAACAAALTAVPILAIRRSAWTREPGDLWIEVDRMDEAVAALGSAPRRVFLTIGRQEAGVFAAAPQHTYLARTVEPLGGILPVPHLTALEARGPFDVASEAALMRTNGIEILVSKNAGGAATYGKIAAARTLGIPVVMVRRPGKPDVPSVPDAAGALRWLEAGDHAGSSTLRAV</sequence>
<dbReference type="GO" id="GO:0009236">
    <property type="term" value="P:cobalamin biosynthetic process"/>
    <property type="evidence" value="ECO:0007669"/>
    <property type="project" value="UniProtKB-UniPathway"/>
</dbReference>
<evidence type="ECO:0000313" key="5">
    <source>
        <dbReference type="Proteomes" id="UP000029492"/>
    </source>
</evidence>
<dbReference type="GO" id="GO:0016994">
    <property type="term" value="F:precorrin-6A reductase activity"/>
    <property type="evidence" value="ECO:0007669"/>
    <property type="project" value="UniProtKB-EC"/>
</dbReference>
<keyword evidence="3 4" id="KW-0560">Oxidoreductase</keyword>
<evidence type="ECO:0000256" key="1">
    <source>
        <dbReference type="ARBA" id="ARBA00004953"/>
    </source>
</evidence>